<protein>
    <submittedName>
        <fullName evidence="1">Uncharacterized protein</fullName>
    </submittedName>
</protein>
<proteinExistence type="evidence at transcript level"/>
<dbReference type="AlphaFoldDB" id="C0P942"/>
<dbReference type="EMBL" id="BT064811">
    <property type="protein sequence ID" value="ACN30687.1"/>
    <property type="molecule type" value="mRNA"/>
</dbReference>
<reference evidence="1" key="1">
    <citation type="journal article" date="2009" name="PLoS Genet.">
        <title>Sequencing, mapping, and analysis of 27,455 maize full-length cDNAs.</title>
        <authorList>
            <person name="Soderlund C."/>
            <person name="Descour A."/>
            <person name="Kudrna D."/>
            <person name="Bomhoff M."/>
            <person name="Boyd L."/>
            <person name="Currie J."/>
            <person name="Angelova A."/>
            <person name="Collura K."/>
            <person name="Wissotski M."/>
            <person name="Ashley E."/>
            <person name="Morrow D."/>
            <person name="Fernandes J."/>
            <person name="Walbot V."/>
            <person name="Yu Y."/>
        </authorList>
    </citation>
    <scope>NUCLEOTIDE SEQUENCE</scope>
    <source>
        <strain evidence="1">B73</strain>
    </source>
</reference>
<accession>C0P942</accession>
<evidence type="ECO:0000313" key="1">
    <source>
        <dbReference type="EMBL" id="ACN30687.1"/>
    </source>
</evidence>
<name>C0P942_MAIZE</name>
<sequence>MASYPMASAIWSGVAPRLVRALASAPMSSSSSTASAWPPSTARWSGLCPSTSSHSTSMHPGPASSAIASPWPLIAARCSAVRPYWSRPRTPARLLSRDSRLPRSPRLAAVITSSHRSRTSTTSCCTSAKIDNTSAVTLITLLVFGQDKNNGLAMHALANTIVRRRSSYSTGPFLSWFTSTATRLA</sequence>
<organism evidence="1">
    <name type="scientific">Zea mays</name>
    <name type="common">Maize</name>
    <dbReference type="NCBI Taxonomy" id="4577"/>
    <lineage>
        <taxon>Eukaryota</taxon>
        <taxon>Viridiplantae</taxon>
        <taxon>Streptophyta</taxon>
        <taxon>Embryophyta</taxon>
        <taxon>Tracheophyta</taxon>
        <taxon>Spermatophyta</taxon>
        <taxon>Magnoliopsida</taxon>
        <taxon>Liliopsida</taxon>
        <taxon>Poales</taxon>
        <taxon>Poaceae</taxon>
        <taxon>PACMAD clade</taxon>
        <taxon>Panicoideae</taxon>
        <taxon>Andropogonodae</taxon>
        <taxon>Andropogoneae</taxon>
        <taxon>Tripsacinae</taxon>
        <taxon>Zea</taxon>
    </lineage>
</organism>
<reference evidence="1" key="2">
    <citation type="submission" date="2012-06" db="EMBL/GenBank/DDBJ databases">
        <authorList>
            <person name="Yu Y."/>
            <person name="Currie J."/>
            <person name="Lomeli R."/>
            <person name="Angelova A."/>
            <person name="Collura K."/>
            <person name="Wissotski M."/>
            <person name="Campos D."/>
            <person name="Kudrna D."/>
            <person name="Golser W."/>
            <person name="Ashely E."/>
            <person name="Descour A."/>
            <person name="Fernandes J."/>
            <person name="Soderlund C."/>
            <person name="Walbot V."/>
        </authorList>
    </citation>
    <scope>NUCLEOTIDE SEQUENCE</scope>
    <source>
        <strain evidence="1">B73</strain>
    </source>
</reference>